<dbReference type="CDD" id="cd02603">
    <property type="entry name" value="HAD_sEH-N_like"/>
    <property type="match status" value="1"/>
</dbReference>
<name>A0AAF3FD88_9BILA</name>
<dbReference type="InterPro" id="IPR006439">
    <property type="entry name" value="HAD-SF_hydro_IA"/>
</dbReference>
<dbReference type="InterPro" id="IPR052898">
    <property type="entry name" value="ACAD10-like"/>
</dbReference>
<dbReference type="SFLD" id="SFLDS00003">
    <property type="entry name" value="Haloacid_Dehalogenase"/>
    <property type="match status" value="1"/>
</dbReference>
<accession>A0AAF3FD88</accession>
<dbReference type="WBParaSite" id="MBELARI_LOCUS4870">
    <property type="protein sequence ID" value="MBELARI_LOCUS4870"/>
    <property type="gene ID" value="MBELARI_LOCUS4870"/>
</dbReference>
<dbReference type="PRINTS" id="PR00413">
    <property type="entry name" value="HADHALOGNASE"/>
</dbReference>
<dbReference type="Pfam" id="PF00702">
    <property type="entry name" value="Hydrolase"/>
    <property type="match status" value="1"/>
</dbReference>
<dbReference type="SUPFAM" id="SSF56784">
    <property type="entry name" value="HAD-like"/>
    <property type="match status" value="1"/>
</dbReference>
<dbReference type="SFLD" id="SFLDG01129">
    <property type="entry name" value="C1.5:_HAD__Beta-PGM__Phosphata"/>
    <property type="match status" value="1"/>
</dbReference>
<dbReference type="InterPro" id="IPR023214">
    <property type="entry name" value="HAD_sf"/>
</dbReference>
<dbReference type="InterPro" id="IPR023198">
    <property type="entry name" value="PGP-like_dom2"/>
</dbReference>
<evidence type="ECO:0000313" key="1">
    <source>
        <dbReference type="Proteomes" id="UP000887575"/>
    </source>
</evidence>
<organism evidence="1 2">
    <name type="scientific">Mesorhabditis belari</name>
    <dbReference type="NCBI Taxonomy" id="2138241"/>
    <lineage>
        <taxon>Eukaryota</taxon>
        <taxon>Metazoa</taxon>
        <taxon>Ecdysozoa</taxon>
        <taxon>Nematoda</taxon>
        <taxon>Chromadorea</taxon>
        <taxon>Rhabditida</taxon>
        <taxon>Rhabditina</taxon>
        <taxon>Rhabditomorpha</taxon>
        <taxon>Rhabditoidea</taxon>
        <taxon>Rhabditidae</taxon>
        <taxon>Mesorhabditinae</taxon>
        <taxon>Mesorhabditis</taxon>
    </lineage>
</organism>
<dbReference type="NCBIfam" id="TIGR01509">
    <property type="entry name" value="HAD-SF-IA-v3"/>
    <property type="match status" value="1"/>
</dbReference>
<reference evidence="2" key="1">
    <citation type="submission" date="2024-02" db="UniProtKB">
        <authorList>
            <consortium name="WormBaseParasite"/>
        </authorList>
    </citation>
    <scope>IDENTIFICATION</scope>
</reference>
<dbReference type="PANTHER" id="PTHR47829:SF1">
    <property type="entry name" value="HAD FAMILY PHOSPHATASE"/>
    <property type="match status" value="1"/>
</dbReference>
<dbReference type="InterPro" id="IPR036412">
    <property type="entry name" value="HAD-like_sf"/>
</dbReference>
<proteinExistence type="predicted"/>
<protein>
    <submittedName>
        <fullName evidence="2">Uncharacterized protein</fullName>
    </submittedName>
</protein>
<evidence type="ECO:0000313" key="2">
    <source>
        <dbReference type="WBParaSite" id="MBELARI_LOCUS4870"/>
    </source>
</evidence>
<dbReference type="Gene3D" id="3.40.50.1000">
    <property type="entry name" value="HAD superfamily/HAD-like"/>
    <property type="match status" value="1"/>
</dbReference>
<dbReference type="AlphaFoldDB" id="A0AAF3FD88"/>
<keyword evidence="1" id="KW-1185">Reference proteome</keyword>
<dbReference type="PANTHER" id="PTHR47829">
    <property type="entry name" value="HYDROLASE, PUTATIVE (AFU_ORTHOLOGUE AFUA_1G12880)-RELATED"/>
    <property type="match status" value="1"/>
</dbReference>
<sequence>MVIKGAVFDFGGVIMSYGAIKDLFIDLAHQLGVEPKVFFEKRKEVWDLFAEDKRLMCGQISAEEFEEGDFLKAINTVFGKNHTEPLRWLGKLTAPGFIQYNEIMLTFIKTLRENGVKTGLLTNNFFIDKERKLESTPVDRALFDAVVESRLEGIEKPDQKIYELCHSRVVAAAPEIERSEVIFFDDMETNCEAANEFGWRAIHVGKDPKEAILQAIELIRHENDLHLEIET</sequence>
<dbReference type="Gene3D" id="1.10.150.240">
    <property type="entry name" value="Putative phosphatase, domain 2"/>
    <property type="match status" value="1"/>
</dbReference>
<dbReference type="Proteomes" id="UP000887575">
    <property type="component" value="Unassembled WGS sequence"/>
</dbReference>